<gene>
    <name evidence="3" type="ORF">PSON_ATCC_30995.1.T1470173</name>
</gene>
<feature type="compositionally biased region" description="Basic and acidic residues" evidence="1">
    <location>
        <begin position="220"/>
        <end position="229"/>
    </location>
</feature>
<evidence type="ECO:0000313" key="3">
    <source>
        <dbReference type="EMBL" id="CAD8123897.1"/>
    </source>
</evidence>
<feature type="compositionally biased region" description="Polar residues" evidence="1">
    <location>
        <begin position="169"/>
        <end position="204"/>
    </location>
</feature>
<organism evidence="3 4">
    <name type="scientific">Paramecium sonneborni</name>
    <dbReference type="NCBI Taxonomy" id="65129"/>
    <lineage>
        <taxon>Eukaryota</taxon>
        <taxon>Sar</taxon>
        <taxon>Alveolata</taxon>
        <taxon>Ciliophora</taxon>
        <taxon>Intramacronucleata</taxon>
        <taxon>Oligohymenophorea</taxon>
        <taxon>Peniculida</taxon>
        <taxon>Parameciidae</taxon>
        <taxon>Paramecium</taxon>
    </lineage>
</organism>
<keyword evidence="2" id="KW-0812">Transmembrane</keyword>
<sequence length="571" mass="67618">MFREYSKPNYYNPQSNLFKNAAMQSVDFYGNIGYSKSEYPVSMQQQYYDNYQYNKMFSSKVFTPHVQPIFIAGPIYKNAPIFYGPQHLSSSLFQPVEKNRFENYHSTDQIIQDMNSLKLQSKKQQEENIKRRNQILNQWNFIEEQKQKTSNQSSDEYEHQNQYQNQNQRYSHTSSDNNTISLQNEAFQNKPFNKNLSRNSVKSIKSQEDEKPKSSQKLTSIKEEIEKPKTNLSQKPQINLQQRSRKRGKRNLKIILKALSFILIYFLQMKRTLLKRKKLQASKENSTGTVNKAIHEGADWILHFADNDLKQFWSKKDSLNWLENDQLSDKEKTNRINNVKLFIQKLSIIIFENLKESSFNPEFFSFLAQITQNFQFPPDRYFFNFEVSRLEFNSFGAIKNIKLQQQKMVLAFFIMIRILGYTILYAPWTLGLSYIKKSTILESNSIIIVSVLQELVIGDFREIKVLENNQNHLSNELKINPRPLGPLKIIPDPKTQQEKIQLKTQLEPLIYPTYTREEMKDLFEKQKDWVENLMDKFDEIYARLVKITNSWHQNNKISITAGLKHKKNQRS</sequence>
<feature type="region of interest" description="Disordered" evidence="1">
    <location>
        <begin position="146"/>
        <end position="245"/>
    </location>
</feature>
<dbReference type="OrthoDB" id="308730at2759"/>
<feature type="transmembrane region" description="Helical" evidence="2">
    <location>
        <begin position="251"/>
        <end position="268"/>
    </location>
</feature>
<comment type="caution">
    <text evidence="3">The sequence shown here is derived from an EMBL/GenBank/DDBJ whole genome shotgun (WGS) entry which is preliminary data.</text>
</comment>
<reference evidence="3" key="1">
    <citation type="submission" date="2021-01" db="EMBL/GenBank/DDBJ databases">
        <authorList>
            <consortium name="Genoscope - CEA"/>
            <person name="William W."/>
        </authorList>
    </citation>
    <scope>NUCLEOTIDE SEQUENCE</scope>
</reference>
<feature type="compositionally biased region" description="Polar residues" evidence="1">
    <location>
        <begin position="230"/>
        <end position="242"/>
    </location>
</feature>
<feature type="transmembrane region" description="Helical" evidence="2">
    <location>
        <begin position="408"/>
        <end position="428"/>
    </location>
</feature>
<keyword evidence="4" id="KW-1185">Reference proteome</keyword>
<accession>A0A8S1R8I2</accession>
<keyword evidence="2" id="KW-1133">Transmembrane helix</keyword>
<dbReference type="EMBL" id="CAJJDN010000147">
    <property type="protein sequence ID" value="CAD8123897.1"/>
    <property type="molecule type" value="Genomic_DNA"/>
</dbReference>
<evidence type="ECO:0008006" key="5">
    <source>
        <dbReference type="Google" id="ProtNLM"/>
    </source>
</evidence>
<name>A0A8S1R8I2_9CILI</name>
<dbReference type="AlphaFoldDB" id="A0A8S1R8I2"/>
<evidence type="ECO:0000313" key="4">
    <source>
        <dbReference type="Proteomes" id="UP000692954"/>
    </source>
</evidence>
<evidence type="ECO:0000256" key="2">
    <source>
        <dbReference type="SAM" id="Phobius"/>
    </source>
</evidence>
<evidence type="ECO:0000256" key="1">
    <source>
        <dbReference type="SAM" id="MobiDB-lite"/>
    </source>
</evidence>
<protein>
    <recommendedName>
        <fullName evidence="5">Transmembrane protein</fullName>
    </recommendedName>
</protein>
<keyword evidence="2" id="KW-0472">Membrane</keyword>
<proteinExistence type="predicted"/>
<dbReference type="Proteomes" id="UP000692954">
    <property type="component" value="Unassembled WGS sequence"/>
</dbReference>